<evidence type="ECO:0000313" key="1">
    <source>
        <dbReference type="EMBL" id="SVE09138.1"/>
    </source>
</evidence>
<organism evidence="1">
    <name type="scientific">marine metagenome</name>
    <dbReference type="NCBI Taxonomy" id="408172"/>
    <lineage>
        <taxon>unclassified sequences</taxon>
        <taxon>metagenomes</taxon>
        <taxon>ecological metagenomes</taxon>
    </lineage>
</organism>
<name>A0A383APU5_9ZZZZ</name>
<proteinExistence type="predicted"/>
<sequence>MFFWGKGLFPTKLILPNNTGITCGISTICVLSNNLPK</sequence>
<protein>
    <submittedName>
        <fullName evidence="1">Uncharacterized protein</fullName>
    </submittedName>
</protein>
<dbReference type="AlphaFoldDB" id="A0A383APU5"/>
<feature type="non-terminal residue" evidence="1">
    <location>
        <position position="37"/>
    </location>
</feature>
<gene>
    <name evidence="1" type="ORF">METZ01_LOCUS461992</name>
</gene>
<reference evidence="1" key="1">
    <citation type="submission" date="2018-05" db="EMBL/GenBank/DDBJ databases">
        <authorList>
            <person name="Lanie J.A."/>
            <person name="Ng W.-L."/>
            <person name="Kazmierczak K.M."/>
            <person name="Andrzejewski T.M."/>
            <person name="Davidsen T.M."/>
            <person name="Wayne K.J."/>
            <person name="Tettelin H."/>
            <person name="Glass J.I."/>
            <person name="Rusch D."/>
            <person name="Podicherti R."/>
            <person name="Tsui H.-C.T."/>
            <person name="Winkler M.E."/>
        </authorList>
    </citation>
    <scope>NUCLEOTIDE SEQUENCE</scope>
</reference>
<dbReference type="EMBL" id="UINC01193495">
    <property type="protein sequence ID" value="SVE09138.1"/>
    <property type="molecule type" value="Genomic_DNA"/>
</dbReference>
<accession>A0A383APU5</accession>